<name>A0A0V1F9Z4_TRIPS</name>
<dbReference type="InterPro" id="IPR043504">
    <property type="entry name" value="Peptidase_S1_PA_chymotrypsin"/>
</dbReference>
<evidence type="ECO:0008006" key="3">
    <source>
        <dbReference type="Google" id="ProtNLM"/>
    </source>
</evidence>
<gene>
    <name evidence="1" type="ORF">T4D_4968</name>
</gene>
<keyword evidence="2" id="KW-1185">Reference proteome</keyword>
<dbReference type="AlphaFoldDB" id="A0A0V1F9Z4"/>
<organism evidence="1 2">
    <name type="scientific">Trichinella pseudospiralis</name>
    <name type="common">Parasitic roundworm</name>
    <dbReference type="NCBI Taxonomy" id="6337"/>
    <lineage>
        <taxon>Eukaryota</taxon>
        <taxon>Metazoa</taxon>
        <taxon>Ecdysozoa</taxon>
        <taxon>Nematoda</taxon>
        <taxon>Enoplea</taxon>
        <taxon>Dorylaimia</taxon>
        <taxon>Trichinellida</taxon>
        <taxon>Trichinellidae</taxon>
        <taxon>Trichinella</taxon>
    </lineage>
</organism>
<dbReference type="SUPFAM" id="SSF50494">
    <property type="entry name" value="Trypsin-like serine proteases"/>
    <property type="match status" value="1"/>
</dbReference>
<reference evidence="1 2" key="1">
    <citation type="submission" date="2015-01" db="EMBL/GenBank/DDBJ databases">
        <title>Evolution of Trichinella species and genotypes.</title>
        <authorList>
            <person name="Korhonen P.K."/>
            <person name="Edoardo P."/>
            <person name="Giuseppe L.R."/>
            <person name="Gasser R.B."/>
        </authorList>
    </citation>
    <scope>NUCLEOTIDE SEQUENCE [LARGE SCALE GENOMIC DNA]</scope>
    <source>
        <strain evidence="1">ISS470</strain>
    </source>
</reference>
<dbReference type="Gene3D" id="2.40.10.10">
    <property type="entry name" value="Trypsin-like serine proteases"/>
    <property type="match status" value="1"/>
</dbReference>
<dbReference type="Proteomes" id="UP000054995">
    <property type="component" value="Unassembled WGS sequence"/>
</dbReference>
<dbReference type="InterPro" id="IPR009003">
    <property type="entry name" value="Peptidase_S1_PA"/>
</dbReference>
<dbReference type="EMBL" id="JYDT01000155">
    <property type="protein sequence ID" value="KRY82973.1"/>
    <property type="molecule type" value="Genomic_DNA"/>
</dbReference>
<sequence>MQCGYATGDETLLSYVAIFTGYHEGKHYKDCLGTILPQKIGETRVLLASSLLQSVVEDWYPIQKWITPKDYQNAELARIPFNFAIVKLAHPIKVSEYSIPVCLPTDPSYFTHAQPCFMPNTHYNVLTSYGNAHIMILQPFAQCRQHSKKLLPERHFCANFLMPFAHNNKDMTANMLLEGAPLLCIKDNLIYQLGILDWIKTSNYQDAQYPVAFFSATFNITPIVIEVTKENFISPHIVTENMKMYQIMWYS</sequence>
<proteinExistence type="predicted"/>
<protein>
    <recommendedName>
        <fullName evidence="3">Peptidase S1 domain-containing protein</fullName>
    </recommendedName>
</protein>
<accession>A0A0V1F9Z4</accession>
<dbReference type="OrthoDB" id="5914697at2759"/>
<evidence type="ECO:0000313" key="1">
    <source>
        <dbReference type="EMBL" id="KRY82973.1"/>
    </source>
</evidence>
<evidence type="ECO:0000313" key="2">
    <source>
        <dbReference type="Proteomes" id="UP000054995"/>
    </source>
</evidence>
<comment type="caution">
    <text evidence="1">The sequence shown here is derived from an EMBL/GenBank/DDBJ whole genome shotgun (WGS) entry which is preliminary data.</text>
</comment>